<reference evidence="12 13" key="1">
    <citation type="journal article" date="2018" name="Genome Biol. Evol.">
        <title>Cladogenesis and Genomic Streamlining in Extracellular Endosymbionts of Tropical Stink Bugs.</title>
        <authorList>
            <person name="Otero-Bravo A."/>
            <person name="Goffredi S."/>
            <person name="Sabree Z.L."/>
        </authorList>
    </citation>
    <scope>NUCLEOTIDE SEQUENCE [LARGE SCALE GENOMIC DNA]</scope>
    <source>
        <strain evidence="12 13">SoEL</strain>
    </source>
</reference>
<feature type="binding site" evidence="6 9">
    <location>
        <begin position="138"/>
        <end position="140"/>
    </location>
    <ligand>
        <name>substrate</name>
    </ligand>
</feature>
<comment type="caution">
    <text evidence="12">The sequence shown here is derived from an EMBL/GenBank/DDBJ whole genome shotgun (WGS) entry which is preliminary data.</text>
</comment>
<evidence type="ECO:0000256" key="4">
    <source>
        <dbReference type="ARBA" id="ARBA00023315"/>
    </source>
</evidence>
<dbReference type="InterPro" id="IPR020605">
    <property type="entry name" value="Octanoyltransferase_CS"/>
</dbReference>
<dbReference type="AlphaFoldDB" id="A0A2P5SX68"/>
<comment type="pathway">
    <text evidence="1 6 7">Protein modification; protein lipoylation via endogenous pathway; protein N(6)-(lipoyl)lysine from octanoyl-[acyl-carrier-protein]: step 1/2.</text>
</comment>
<comment type="catalytic activity">
    <reaction evidence="6 7">
        <text>octanoyl-[ACP] + L-lysyl-[protein] = N(6)-octanoyl-L-lysyl-[protein] + holo-[ACP] + H(+)</text>
        <dbReference type="Rhea" id="RHEA:17665"/>
        <dbReference type="Rhea" id="RHEA-COMP:9636"/>
        <dbReference type="Rhea" id="RHEA-COMP:9685"/>
        <dbReference type="Rhea" id="RHEA-COMP:9752"/>
        <dbReference type="Rhea" id="RHEA-COMP:9928"/>
        <dbReference type="ChEBI" id="CHEBI:15378"/>
        <dbReference type="ChEBI" id="CHEBI:29969"/>
        <dbReference type="ChEBI" id="CHEBI:64479"/>
        <dbReference type="ChEBI" id="CHEBI:78463"/>
        <dbReference type="ChEBI" id="CHEBI:78809"/>
        <dbReference type="EC" id="2.3.1.181"/>
    </reaction>
</comment>
<proteinExistence type="inferred from homology"/>
<evidence type="ECO:0000313" key="12">
    <source>
        <dbReference type="EMBL" id="PPI86903.1"/>
    </source>
</evidence>
<dbReference type="GO" id="GO:0009249">
    <property type="term" value="P:protein lipoylation"/>
    <property type="evidence" value="ECO:0007669"/>
    <property type="project" value="InterPro"/>
</dbReference>
<organism evidence="12 13">
    <name type="scientific">Candidatus Pantoea edessiphila</name>
    <dbReference type="NCBI Taxonomy" id="2044610"/>
    <lineage>
        <taxon>Bacteria</taxon>
        <taxon>Pseudomonadati</taxon>
        <taxon>Pseudomonadota</taxon>
        <taxon>Gammaproteobacteria</taxon>
        <taxon>Enterobacterales</taxon>
        <taxon>Erwiniaceae</taxon>
        <taxon>Pantoea</taxon>
    </lineage>
</organism>
<evidence type="ECO:0000313" key="13">
    <source>
        <dbReference type="Proteomes" id="UP000296144"/>
    </source>
</evidence>
<feature type="site" description="Lowers pKa of active site Cys" evidence="6 10">
    <location>
        <position position="135"/>
    </location>
</feature>
<keyword evidence="4 6" id="KW-0012">Acyltransferase</keyword>
<keyword evidence="13" id="KW-1185">Reference proteome</keyword>
<gene>
    <name evidence="6" type="primary">lipB</name>
    <name evidence="12" type="ORF">CRV10_01475</name>
</gene>
<comment type="function">
    <text evidence="5 6 7">Catalyzes the transfer of endogenously produced octanoic acid from octanoyl-acyl-carrier-protein onto the lipoyl domains of lipoate-dependent enzymes. Lipoyl-ACP can also act as a substrate although octanoyl-ACP is likely to be the physiological substrate.</text>
</comment>
<dbReference type="UniPathway" id="UPA00538">
    <property type="reaction ID" value="UER00592"/>
</dbReference>
<sequence>MPINSIVIRQLNLCPWKSVSDAMHKYTIHRNNKSYDELWLVEHYPIFTQGRFGSSKHILEPTNIEVIKSDRGGQVTYHGPGQQIMYVLIDLKRRKISVHQLISILEQTVIKTLSYFKIRAHNRLDARGVYVKNEKICSLGLRISKGCSLHGLALNVTVDLTPFLIINPCGYANMKMTKIQNFDHDVSITKVKYLLVSEFTDLMNYNYIKWQ</sequence>
<dbReference type="OrthoDB" id="9787061at2"/>
<dbReference type="Proteomes" id="UP000296144">
    <property type="component" value="Unassembled WGS sequence"/>
</dbReference>
<name>A0A2P5SX68_9GAMM</name>
<evidence type="ECO:0000256" key="2">
    <source>
        <dbReference type="ARBA" id="ARBA00022490"/>
    </source>
</evidence>
<comment type="similarity">
    <text evidence="6 7">Belongs to the LipB family.</text>
</comment>
<dbReference type="SUPFAM" id="SSF55681">
    <property type="entry name" value="Class II aaRS and biotin synthetases"/>
    <property type="match status" value="1"/>
</dbReference>
<accession>A0A2P5SX68</accession>
<feature type="domain" description="BPL/LPL catalytic" evidence="11">
    <location>
        <begin position="32"/>
        <end position="207"/>
    </location>
</feature>
<dbReference type="InterPro" id="IPR004143">
    <property type="entry name" value="BPL_LPL_catalytic"/>
</dbReference>
<feature type="binding site" evidence="6 9">
    <location>
        <begin position="71"/>
        <end position="78"/>
    </location>
    <ligand>
        <name>substrate</name>
    </ligand>
</feature>
<dbReference type="InterPro" id="IPR045864">
    <property type="entry name" value="aa-tRNA-synth_II/BPL/LPL"/>
</dbReference>
<dbReference type="PROSITE" id="PS01313">
    <property type="entry name" value="LIPB"/>
    <property type="match status" value="1"/>
</dbReference>
<dbReference type="Pfam" id="PF21948">
    <property type="entry name" value="LplA-B_cat"/>
    <property type="match status" value="1"/>
</dbReference>
<evidence type="ECO:0000256" key="8">
    <source>
        <dbReference type="PIRSR" id="PIRSR016262-1"/>
    </source>
</evidence>
<dbReference type="HAMAP" id="MF_00013">
    <property type="entry name" value="LipB"/>
    <property type="match status" value="1"/>
</dbReference>
<dbReference type="GO" id="GO:0033819">
    <property type="term" value="F:lipoyl(octanoyl) transferase activity"/>
    <property type="evidence" value="ECO:0007669"/>
    <property type="project" value="UniProtKB-EC"/>
</dbReference>
<protein>
    <recommendedName>
        <fullName evidence="6 7">Octanoyltransferase</fullName>
        <ecNumber evidence="6 7">2.3.1.181</ecNumber>
    </recommendedName>
    <alternativeName>
        <fullName evidence="6">Lipoate-protein ligase B</fullName>
    </alternativeName>
    <alternativeName>
        <fullName evidence="6">Lipoyl/octanoyl transferase</fullName>
    </alternativeName>
    <alternativeName>
        <fullName evidence="6">Octanoyl-[acyl-carrier-protein]-protein N-octanoyltransferase</fullName>
    </alternativeName>
</protein>
<feature type="active site" description="Acyl-thioester intermediate" evidence="6 8">
    <location>
        <position position="169"/>
    </location>
</feature>
<evidence type="ECO:0000256" key="6">
    <source>
        <dbReference type="HAMAP-Rule" id="MF_00013"/>
    </source>
</evidence>
<evidence type="ECO:0000256" key="3">
    <source>
        <dbReference type="ARBA" id="ARBA00022679"/>
    </source>
</evidence>
<dbReference type="GO" id="GO:0005737">
    <property type="term" value="C:cytoplasm"/>
    <property type="evidence" value="ECO:0007669"/>
    <property type="project" value="UniProtKB-SubCell"/>
</dbReference>
<dbReference type="EC" id="2.3.1.181" evidence="6 7"/>
<dbReference type="InterPro" id="IPR000544">
    <property type="entry name" value="Octanoyltransferase"/>
</dbReference>
<dbReference type="NCBIfam" id="TIGR00214">
    <property type="entry name" value="lipB"/>
    <property type="match status" value="1"/>
</dbReference>
<comment type="subcellular location">
    <subcellularLocation>
        <location evidence="6">Cytoplasm</location>
    </subcellularLocation>
</comment>
<dbReference type="RefSeq" id="WP_136130067.1">
    <property type="nucleotide sequence ID" value="NZ_PDKU01000001.1"/>
</dbReference>
<dbReference type="FunFam" id="3.30.930.10:FF:000020">
    <property type="entry name" value="Octanoyltransferase"/>
    <property type="match status" value="1"/>
</dbReference>
<dbReference type="Gene3D" id="3.30.930.10">
    <property type="entry name" value="Bira Bifunctional Protein, Domain 2"/>
    <property type="match status" value="1"/>
</dbReference>
<evidence type="ECO:0000256" key="9">
    <source>
        <dbReference type="PIRSR" id="PIRSR016262-2"/>
    </source>
</evidence>
<evidence type="ECO:0000256" key="5">
    <source>
        <dbReference type="ARBA" id="ARBA00024732"/>
    </source>
</evidence>
<feature type="binding site" evidence="6 9">
    <location>
        <begin position="151"/>
        <end position="153"/>
    </location>
    <ligand>
        <name>substrate</name>
    </ligand>
</feature>
<evidence type="ECO:0000259" key="11">
    <source>
        <dbReference type="PROSITE" id="PS51733"/>
    </source>
</evidence>
<dbReference type="PANTHER" id="PTHR10993:SF7">
    <property type="entry name" value="LIPOYLTRANSFERASE 2, MITOCHONDRIAL-RELATED"/>
    <property type="match status" value="1"/>
</dbReference>
<evidence type="ECO:0000256" key="1">
    <source>
        <dbReference type="ARBA" id="ARBA00004821"/>
    </source>
</evidence>
<evidence type="ECO:0000256" key="7">
    <source>
        <dbReference type="PIRNR" id="PIRNR016262"/>
    </source>
</evidence>
<keyword evidence="3 6" id="KW-0808">Transferase</keyword>
<dbReference type="EMBL" id="PDKU01000001">
    <property type="protein sequence ID" value="PPI86903.1"/>
    <property type="molecule type" value="Genomic_DNA"/>
</dbReference>
<keyword evidence="2 6" id="KW-0963">Cytoplasm</keyword>
<dbReference type="PROSITE" id="PS51733">
    <property type="entry name" value="BPL_LPL_CATALYTIC"/>
    <property type="match status" value="1"/>
</dbReference>
<dbReference type="NCBIfam" id="NF010922">
    <property type="entry name" value="PRK14342.1"/>
    <property type="match status" value="1"/>
</dbReference>
<comment type="miscellaneous">
    <text evidence="6">In the reaction, the free carboxyl group of octanoic acid is attached via an amide linkage to the epsilon-amino group of a specific lysine residue of lipoyl domains of lipoate-dependent enzymes.</text>
</comment>
<dbReference type="PIRSF" id="PIRSF016262">
    <property type="entry name" value="LPLase"/>
    <property type="match status" value="1"/>
</dbReference>
<evidence type="ECO:0000256" key="10">
    <source>
        <dbReference type="PIRSR" id="PIRSR016262-3"/>
    </source>
</evidence>
<dbReference type="CDD" id="cd16444">
    <property type="entry name" value="LipB"/>
    <property type="match status" value="1"/>
</dbReference>
<dbReference type="PANTHER" id="PTHR10993">
    <property type="entry name" value="OCTANOYLTRANSFERASE"/>
    <property type="match status" value="1"/>
</dbReference>